<comment type="caution">
    <text evidence="2">The sequence shown here is derived from an EMBL/GenBank/DDBJ whole genome shotgun (WGS) entry which is preliminary data.</text>
</comment>
<protein>
    <submittedName>
        <fullName evidence="2">Uncharacterized protein</fullName>
    </submittedName>
</protein>
<name>A0A133U2V0_9EURY</name>
<feature type="region of interest" description="Disordered" evidence="1">
    <location>
        <begin position="1"/>
        <end position="62"/>
    </location>
</feature>
<evidence type="ECO:0000256" key="1">
    <source>
        <dbReference type="SAM" id="MobiDB-lite"/>
    </source>
</evidence>
<accession>A0A133U2V0</accession>
<sequence length="76" mass="8853">MNRGARKGYRQQRRPGRPRKLLAVRRPPPSVCSPRGRKSPTPAERKVKRIHPGCRSRSRPPPQNCLQLFSRLYVRV</sequence>
<dbReference type="EMBL" id="LHXJ01000153">
    <property type="protein sequence ID" value="KXA88514.1"/>
    <property type="molecule type" value="Genomic_DNA"/>
</dbReference>
<proteinExistence type="predicted"/>
<organism evidence="2 3">
    <name type="scientific">candidate division MSBL1 archaeon SCGC-AAA259A05</name>
    <dbReference type="NCBI Taxonomy" id="1698259"/>
    <lineage>
        <taxon>Archaea</taxon>
        <taxon>Methanobacteriati</taxon>
        <taxon>Methanobacteriota</taxon>
        <taxon>candidate division MSBL1</taxon>
    </lineage>
</organism>
<dbReference type="AlphaFoldDB" id="A0A133U2V0"/>
<reference evidence="2 3" key="1">
    <citation type="journal article" date="2016" name="Sci. Rep.">
        <title>Metabolic traits of an uncultured archaeal lineage -MSBL1- from brine pools of the Red Sea.</title>
        <authorList>
            <person name="Mwirichia R."/>
            <person name="Alam I."/>
            <person name="Rashid M."/>
            <person name="Vinu M."/>
            <person name="Ba-Alawi W."/>
            <person name="Anthony Kamau A."/>
            <person name="Kamanda Ngugi D."/>
            <person name="Goker M."/>
            <person name="Klenk H.P."/>
            <person name="Bajic V."/>
            <person name="Stingl U."/>
        </authorList>
    </citation>
    <scope>NUCLEOTIDE SEQUENCE [LARGE SCALE GENOMIC DNA]</scope>
    <source>
        <strain evidence="2">SCGC-AAA259A05</strain>
    </source>
</reference>
<dbReference type="Proteomes" id="UP000070163">
    <property type="component" value="Unassembled WGS sequence"/>
</dbReference>
<keyword evidence="3" id="KW-1185">Reference proteome</keyword>
<evidence type="ECO:0000313" key="2">
    <source>
        <dbReference type="EMBL" id="KXA88514.1"/>
    </source>
</evidence>
<gene>
    <name evidence="2" type="ORF">AKJ57_06805</name>
</gene>
<feature type="compositionally biased region" description="Basic residues" evidence="1">
    <location>
        <begin position="1"/>
        <end position="23"/>
    </location>
</feature>
<evidence type="ECO:0000313" key="3">
    <source>
        <dbReference type="Proteomes" id="UP000070163"/>
    </source>
</evidence>
<feature type="compositionally biased region" description="Basic residues" evidence="1">
    <location>
        <begin position="46"/>
        <end position="58"/>
    </location>
</feature>